<evidence type="ECO:0000313" key="1">
    <source>
        <dbReference type="EMBL" id="VTR40039.1"/>
    </source>
</evidence>
<dbReference type="EMBL" id="CABEEZ010000097">
    <property type="protein sequence ID" value="VTR40039.1"/>
    <property type="molecule type" value="Genomic_DNA"/>
</dbReference>
<dbReference type="AlphaFoldDB" id="A0A4U9V530"/>
<reference evidence="1" key="1">
    <citation type="submission" date="2019-05" db="EMBL/GenBank/DDBJ databases">
        <authorList>
            <consortium name="Pathogen Informatics"/>
        </authorList>
    </citation>
    <scope>NUCLEOTIDE SEQUENCE [LARGE SCALE GENOMIC DNA]</scope>
    <source>
        <strain evidence="1">NCTC12965</strain>
    </source>
</reference>
<gene>
    <name evidence="1" type="primary">recD_3</name>
    <name evidence="1" type="ORF">NCTC12965_04441</name>
</gene>
<name>A0A4U9V530_SERFO</name>
<organism evidence="1">
    <name type="scientific">Serratia fonticola</name>
    <dbReference type="NCBI Taxonomy" id="47917"/>
    <lineage>
        <taxon>Bacteria</taxon>
        <taxon>Pseudomonadati</taxon>
        <taxon>Pseudomonadota</taxon>
        <taxon>Gammaproteobacteria</taxon>
        <taxon>Enterobacterales</taxon>
        <taxon>Yersiniaceae</taxon>
        <taxon>Serratia</taxon>
    </lineage>
</organism>
<sequence length="77" mass="8326">MLGDICRFAEQGYSEARAAQLARLTGCPLQGQPAQAEAAVRDSLCLLRKSYRFDAKSGIGQLALAVNAGDSKRAWQR</sequence>
<protein>
    <submittedName>
        <fullName evidence="1">Exodeoxyribonuclease V alpha chain</fullName>
        <ecNumber evidence="1">3.1.11.5</ecNumber>
    </submittedName>
</protein>
<dbReference type="EC" id="3.1.11.5" evidence="1"/>
<dbReference type="GO" id="GO:0008854">
    <property type="term" value="F:exodeoxyribonuclease V activity"/>
    <property type="evidence" value="ECO:0007669"/>
    <property type="project" value="UniProtKB-EC"/>
</dbReference>
<accession>A0A4U9V530</accession>
<keyword evidence="1" id="KW-0378">Hydrolase</keyword>
<proteinExistence type="predicted"/>